<dbReference type="SUPFAM" id="SSF103473">
    <property type="entry name" value="MFS general substrate transporter"/>
    <property type="match status" value="1"/>
</dbReference>
<feature type="transmembrane region" description="Helical" evidence="7">
    <location>
        <begin position="108"/>
        <end position="133"/>
    </location>
</feature>
<feature type="transmembrane region" description="Helical" evidence="7">
    <location>
        <begin position="50"/>
        <end position="69"/>
    </location>
</feature>
<gene>
    <name evidence="9" type="ORF">GXN76_14285</name>
</gene>
<feature type="transmembrane region" description="Helical" evidence="7">
    <location>
        <begin position="268"/>
        <end position="286"/>
    </location>
</feature>
<accession>A0A7D3XL33</accession>
<comment type="subcellular location">
    <subcellularLocation>
        <location evidence="1">Cell membrane</location>
        <topology evidence="1">Multi-pass membrane protein</topology>
    </subcellularLocation>
</comment>
<dbReference type="InterPro" id="IPR036259">
    <property type="entry name" value="MFS_trans_sf"/>
</dbReference>
<feature type="transmembrane region" description="Helical" evidence="7">
    <location>
        <begin position="193"/>
        <end position="211"/>
    </location>
</feature>
<feature type="domain" description="Major facilitator superfamily (MFS) profile" evidence="8">
    <location>
        <begin position="1"/>
        <end position="407"/>
    </location>
</feature>
<dbReference type="Pfam" id="PF07690">
    <property type="entry name" value="MFS_1"/>
    <property type="match status" value="2"/>
</dbReference>
<evidence type="ECO:0000256" key="3">
    <source>
        <dbReference type="ARBA" id="ARBA00022475"/>
    </source>
</evidence>
<dbReference type="KEGG" id="kpul:GXN76_14285"/>
<evidence type="ECO:0000256" key="1">
    <source>
        <dbReference type="ARBA" id="ARBA00004651"/>
    </source>
</evidence>
<evidence type="ECO:0000259" key="8">
    <source>
        <dbReference type="PROSITE" id="PS50850"/>
    </source>
</evidence>
<keyword evidence="5 7" id="KW-1133">Transmembrane helix</keyword>
<name>A0A7D3XL33_9BACL</name>
<keyword evidence="4 7" id="KW-0812">Transmembrane</keyword>
<evidence type="ECO:0000313" key="9">
    <source>
        <dbReference type="EMBL" id="QKG86079.1"/>
    </source>
</evidence>
<feature type="transmembrane region" description="Helical" evidence="7">
    <location>
        <begin position="232"/>
        <end position="256"/>
    </location>
</feature>
<dbReference type="PANTHER" id="PTHR42718">
    <property type="entry name" value="MAJOR FACILITATOR SUPERFAMILY MULTIDRUG TRANSPORTER MFSC"/>
    <property type="match status" value="1"/>
</dbReference>
<dbReference type="AlphaFoldDB" id="A0A7D3XL33"/>
<evidence type="ECO:0000256" key="4">
    <source>
        <dbReference type="ARBA" id="ARBA00022692"/>
    </source>
</evidence>
<feature type="transmembrane region" description="Helical" evidence="7">
    <location>
        <begin position="20"/>
        <end position="38"/>
    </location>
</feature>
<dbReference type="GO" id="GO:0022857">
    <property type="term" value="F:transmembrane transporter activity"/>
    <property type="evidence" value="ECO:0007669"/>
    <property type="project" value="InterPro"/>
</dbReference>
<keyword evidence="6 7" id="KW-0472">Membrane</keyword>
<dbReference type="CDD" id="cd17321">
    <property type="entry name" value="MFS_MMR_MDR_like"/>
    <property type="match status" value="1"/>
</dbReference>
<feature type="transmembrane region" description="Helical" evidence="7">
    <location>
        <begin position="380"/>
        <end position="402"/>
    </location>
</feature>
<keyword evidence="10" id="KW-1185">Reference proteome</keyword>
<reference evidence="9 10" key="1">
    <citation type="submission" date="2020-01" db="EMBL/GenBank/DDBJ databases">
        <authorList>
            <person name="Gulvik C.A."/>
            <person name="Batra D.G."/>
        </authorList>
    </citation>
    <scope>NUCLEOTIDE SEQUENCE [LARGE SCALE GENOMIC DNA]</scope>
    <source>
        <strain evidence="9 10">W9323</strain>
    </source>
</reference>
<dbReference type="GO" id="GO:0005886">
    <property type="term" value="C:plasma membrane"/>
    <property type="evidence" value="ECO:0007669"/>
    <property type="project" value="UniProtKB-SubCell"/>
</dbReference>
<dbReference type="Proteomes" id="UP000503088">
    <property type="component" value="Chromosome"/>
</dbReference>
<evidence type="ECO:0000256" key="2">
    <source>
        <dbReference type="ARBA" id="ARBA00022448"/>
    </source>
</evidence>
<evidence type="ECO:0000256" key="6">
    <source>
        <dbReference type="ARBA" id="ARBA00023136"/>
    </source>
</evidence>
<organism evidence="9 10">
    <name type="scientific">Kroppenstedtia pulmonis</name>
    <dbReference type="NCBI Taxonomy" id="1380685"/>
    <lineage>
        <taxon>Bacteria</taxon>
        <taxon>Bacillati</taxon>
        <taxon>Bacillota</taxon>
        <taxon>Bacilli</taxon>
        <taxon>Bacillales</taxon>
        <taxon>Thermoactinomycetaceae</taxon>
        <taxon>Kroppenstedtia</taxon>
    </lineage>
</organism>
<dbReference type="PRINTS" id="PR01036">
    <property type="entry name" value="TCRTETB"/>
</dbReference>
<feature type="transmembrane region" description="Helical" evidence="7">
    <location>
        <begin position="139"/>
        <end position="157"/>
    </location>
</feature>
<dbReference type="PANTHER" id="PTHR42718:SF46">
    <property type="entry name" value="BLR6921 PROTEIN"/>
    <property type="match status" value="1"/>
</dbReference>
<feature type="transmembrane region" description="Helical" evidence="7">
    <location>
        <begin position="298"/>
        <end position="316"/>
    </location>
</feature>
<feature type="transmembrane region" description="Helical" evidence="7">
    <location>
        <begin position="75"/>
        <end position="96"/>
    </location>
</feature>
<sequence>MIAVGLSSISSFFQESLVSISWVVTIYLITMAVTQPIAGKMGDIWGNRTVYLWGVSLFFVSSIACAFSFHLYWLIFFRSLQAIGGALITPNAAAILRHAVSKDRLPKVFGLFGMGMGVGAAIGPLMGSTLISIWGWQSIFWVNIPFLLFTFAVSLFVLPQSQKSARQSLDLPGSFYLAVSFTLFILLTNPRPWWESLLLGVFLLLFVYLFVQRETKIRDPLIDFSLLKNRTFTGANLSILVSNFIMYTTLLVMPLLLESDFRLSHQQIGWVMFVFSISMSISGWIGGQLTARFGSRMIVAWSFAISILSSILFLGLKMIHSLPYLLIALTLGGIAGGIGQTAMQTASLQSVPKEMAGTASGIYSTFRYFGSMIASTLVSLWVGSNLLFAMLLIMSAGGIWIARGIRKPEDILPASSHSM</sequence>
<dbReference type="Gene3D" id="1.20.1720.10">
    <property type="entry name" value="Multidrug resistance protein D"/>
    <property type="match status" value="1"/>
</dbReference>
<keyword evidence="2" id="KW-0813">Transport</keyword>
<dbReference type="InterPro" id="IPR020846">
    <property type="entry name" value="MFS_dom"/>
</dbReference>
<dbReference type="InterPro" id="IPR011701">
    <property type="entry name" value="MFS"/>
</dbReference>
<proteinExistence type="predicted"/>
<evidence type="ECO:0000313" key="10">
    <source>
        <dbReference type="Proteomes" id="UP000503088"/>
    </source>
</evidence>
<dbReference type="EMBL" id="CP048104">
    <property type="protein sequence ID" value="QKG86079.1"/>
    <property type="molecule type" value="Genomic_DNA"/>
</dbReference>
<protein>
    <submittedName>
        <fullName evidence="9">MFS transporter</fullName>
    </submittedName>
</protein>
<evidence type="ECO:0000256" key="5">
    <source>
        <dbReference type="ARBA" id="ARBA00022989"/>
    </source>
</evidence>
<evidence type="ECO:0000256" key="7">
    <source>
        <dbReference type="SAM" id="Phobius"/>
    </source>
</evidence>
<keyword evidence="3" id="KW-1003">Cell membrane</keyword>
<dbReference type="Gene3D" id="1.20.1250.20">
    <property type="entry name" value="MFS general substrate transporter like domains"/>
    <property type="match status" value="1"/>
</dbReference>
<feature type="transmembrane region" description="Helical" evidence="7">
    <location>
        <begin position="169"/>
        <end position="187"/>
    </location>
</feature>
<dbReference type="PROSITE" id="PS50850">
    <property type="entry name" value="MFS"/>
    <property type="match status" value="1"/>
</dbReference>